<dbReference type="Proteomes" id="UP001302745">
    <property type="component" value="Unassembled WGS sequence"/>
</dbReference>
<keyword evidence="8" id="KW-1185">Reference proteome</keyword>
<reference evidence="7" key="2">
    <citation type="submission" date="2023-05" db="EMBL/GenBank/DDBJ databases">
        <authorList>
            <consortium name="Lawrence Berkeley National Laboratory"/>
            <person name="Steindorff A."/>
            <person name="Hensen N."/>
            <person name="Bonometti L."/>
            <person name="Westerberg I."/>
            <person name="Brannstrom I.O."/>
            <person name="Guillou S."/>
            <person name="Cros-Aarteil S."/>
            <person name="Calhoun S."/>
            <person name="Haridas S."/>
            <person name="Kuo A."/>
            <person name="Mondo S."/>
            <person name="Pangilinan J."/>
            <person name="Riley R."/>
            <person name="Labutti K."/>
            <person name="Andreopoulos B."/>
            <person name="Lipzen A."/>
            <person name="Chen C."/>
            <person name="Yanf M."/>
            <person name="Daum C."/>
            <person name="Ng V."/>
            <person name="Clum A."/>
            <person name="Ohm R."/>
            <person name="Martin F."/>
            <person name="Silar P."/>
            <person name="Natvig D."/>
            <person name="Lalanne C."/>
            <person name="Gautier V."/>
            <person name="Ament-Velasquez S.L."/>
            <person name="Kruys A."/>
            <person name="Hutchinson M.I."/>
            <person name="Powell A.J."/>
            <person name="Barry K."/>
            <person name="Miller A.N."/>
            <person name="Grigoriev I.V."/>
            <person name="Debuchy R."/>
            <person name="Gladieux P."/>
            <person name="Thoren M.H."/>
            <person name="Johannesson H."/>
        </authorList>
    </citation>
    <scope>NUCLEOTIDE SEQUENCE</scope>
    <source>
        <strain evidence="7">CBS 538.74</strain>
    </source>
</reference>
<proteinExistence type="predicted"/>
<evidence type="ECO:0000256" key="2">
    <source>
        <dbReference type="ARBA" id="ARBA00022692"/>
    </source>
</evidence>
<sequence>MGTVSRVLLVILRLGELTCGAVVLGILGRFFHLVDDAGLVDPSGRLVYAAVVAALTILAALIFIAPFAYSFWSFPIDFFLFAAWLAAFCVLETLTGTNTCESDWYRSYWGFYWGRWYRDASPGVDVMRTGCAAWRTVLAFSFIAMILYLLSGFLGIYWTFAHGKFKSRSNGFLQSVTSHCGKIEAPDAPDQA</sequence>
<evidence type="ECO:0000256" key="1">
    <source>
        <dbReference type="ARBA" id="ARBA00004141"/>
    </source>
</evidence>
<feature type="transmembrane region" description="Helical" evidence="5">
    <location>
        <begin position="7"/>
        <end position="27"/>
    </location>
</feature>
<dbReference type="EMBL" id="MU857004">
    <property type="protein sequence ID" value="KAK4151698.1"/>
    <property type="molecule type" value="Genomic_DNA"/>
</dbReference>
<name>A0AAN6VHP6_9PEZI</name>
<dbReference type="GO" id="GO:0016020">
    <property type="term" value="C:membrane"/>
    <property type="evidence" value="ECO:0007669"/>
    <property type="project" value="UniProtKB-SubCell"/>
</dbReference>
<evidence type="ECO:0000256" key="4">
    <source>
        <dbReference type="ARBA" id="ARBA00023136"/>
    </source>
</evidence>
<accession>A0AAN6VHP6</accession>
<evidence type="ECO:0000256" key="5">
    <source>
        <dbReference type="SAM" id="Phobius"/>
    </source>
</evidence>
<keyword evidence="4 5" id="KW-0472">Membrane</keyword>
<dbReference type="PANTHER" id="PTHR39608:SF1">
    <property type="entry name" value="INTEGRAL MEMBRANE PROTEIN (AFU_ORTHOLOGUE AFUA_5G08640)"/>
    <property type="match status" value="1"/>
</dbReference>
<organism evidence="7 8">
    <name type="scientific">Chaetomidium leptoderma</name>
    <dbReference type="NCBI Taxonomy" id="669021"/>
    <lineage>
        <taxon>Eukaryota</taxon>
        <taxon>Fungi</taxon>
        <taxon>Dikarya</taxon>
        <taxon>Ascomycota</taxon>
        <taxon>Pezizomycotina</taxon>
        <taxon>Sordariomycetes</taxon>
        <taxon>Sordariomycetidae</taxon>
        <taxon>Sordariales</taxon>
        <taxon>Chaetomiaceae</taxon>
        <taxon>Chaetomidium</taxon>
    </lineage>
</organism>
<comment type="caution">
    <text evidence="7">The sequence shown here is derived from an EMBL/GenBank/DDBJ whole genome shotgun (WGS) entry which is preliminary data.</text>
</comment>
<reference evidence="7" key="1">
    <citation type="journal article" date="2023" name="Mol. Phylogenet. Evol.">
        <title>Genome-scale phylogeny and comparative genomics of the fungal order Sordariales.</title>
        <authorList>
            <person name="Hensen N."/>
            <person name="Bonometti L."/>
            <person name="Westerberg I."/>
            <person name="Brannstrom I.O."/>
            <person name="Guillou S."/>
            <person name="Cros-Aarteil S."/>
            <person name="Calhoun S."/>
            <person name="Haridas S."/>
            <person name="Kuo A."/>
            <person name="Mondo S."/>
            <person name="Pangilinan J."/>
            <person name="Riley R."/>
            <person name="LaButti K."/>
            <person name="Andreopoulos B."/>
            <person name="Lipzen A."/>
            <person name="Chen C."/>
            <person name="Yan M."/>
            <person name="Daum C."/>
            <person name="Ng V."/>
            <person name="Clum A."/>
            <person name="Steindorff A."/>
            <person name="Ohm R.A."/>
            <person name="Martin F."/>
            <person name="Silar P."/>
            <person name="Natvig D.O."/>
            <person name="Lalanne C."/>
            <person name="Gautier V."/>
            <person name="Ament-Velasquez S.L."/>
            <person name="Kruys A."/>
            <person name="Hutchinson M.I."/>
            <person name="Powell A.J."/>
            <person name="Barry K."/>
            <person name="Miller A.N."/>
            <person name="Grigoriev I.V."/>
            <person name="Debuchy R."/>
            <person name="Gladieux P."/>
            <person name="Hiltunen Thoren M."/>
            <person name="Johannesson H."/>
        </authorList>
    </citation>
    <scope>NUCLEOTIDE SEQUENCE</scope>
    <source>
        <strain evidence="7">CBS 538.74</strain>
    </source>
</reference>
<feature type="domain" description="MARVEL" evidence="6">
    <location>
        <begin position="8"/>
        <end position="153"/>
    </location>
</feature>
<comment type="subcellular location">
    <subcellularLocation>
        <location evidence="1">Membrane</location>
        <topology evidence="1">Multi-pass membrane protein</topology>
    </subcellularLocation>
</comment>
<keyword evidence="3 5" id="KW-1133">Transmembrane helix</keyword>
<feature type="transmembrane region" description="Helical" evidence="5">
    <location>
        <begin position="76"/>
        <end position="95"/>
    </location>
</feature>
<dbReference type="InterPro" id="IPR008253">
    <property type="entry name" value="Marvel"/>
</dbReference>
<dbReference type="PANTHER" id="PTHR39608">
    <property type="entry name" value="INTEGRAL MEMBRANE PROTEIN (AFU_ORTHOLOGUE AFUA_5G08640)"/>
    <property type="match status" value="1"/>
</dbReference>
<protein>
    <recommendedName>
        <fullName evidence="6">MARVEL domain-containing protein</fullName>
    </recommendedName>
</protein>
<evidence type="ECO:0000313" key="8">
    <source>
        <dbReference type="Proteomes" id="UP001302745"/>
    </source>
</evidence>
<dbReference type="Pfam" id="PF01284">
    <property type="entry name" value="MARVEL"/>
    <property type="match status" value="1"/>
</dbReference>
<gene>
    <name evidence="7" type="ORF">C8A00DRAFT_45146</name>
</gene>
<evidence type="ECO:0000259" key="6">
    <source>
        <dbReference type="Pfam" id="PF01284"/>
    </source>
</evidence>
<feature type="transmembrane region" description="Helical" evidence="5">
    <location>
        <begin position="47"/>
        <end position="69"/>
    </location>
</feature>
<evidence type="ECO:0000256" key="3">
    <source>
        <dbReference type="ARBA" id="ARBA00022989"/>
    </source>
</evidence>
<keyword evidence="2 5" id="KW-0812">Transmembrane</keyword>
<feature type="transmembrane region" description="Helical" evidence="5">
    <location>
        <begin position="137"/>
        <end position="160"/>
    </location>
</feature>
<evidence type="ECO:0000313" key="7">
    <source>
        <dbReference type="EMBL" id="KAK4151698.1"/>
    </source>
</evidence>
<dbReference type="AlphaFoldDB" id="A0AAN6VHP6"/>